<protein>
    <recommendedName>
        <fullName evidence="1">DUF6824 domain-containing protein</fullName>
    </recommendedName>
</protein>
<reference evidence="2" key="1">
    <citation type="journal article" date="2021" name="Sci. Rep.">
        <title>Diploid genomic architecture of Nitzschia inconspicua, an elite biomass production diatom.</title>
        <authorList>
            <person name="Oliver A."/>
            <person name="Podell S."/>
            <person name="Pinowska A."/>
            <person name="Traller J.C."/>
            <person name="Smith S.R."/>
            <person name="McClure R."/>
            <person name="Beliaev A."/>
            <person name="Bohutskyi P."/>
            <person name="Hill E.A."/>
            <person name="Rabines A."/>
            <person name="Zheng H."/>
            <person name="Allen L.Z."/>
            <person name="Kuo A."/>
            <person name="Grigoriev I.V."/>
            <person name="Allen A.E."/>
            <person name="Hazlebeck D."/>
            <person name="Allen E.E."/>
        </authorList>
    </citation>
    <scope>NUCLEOTIDE SEQUENCE</scope>
    <source>
        <strain evidence="2">Hildebrandi</strain>
    </source>
</reference>
<name>A0A9K3LWD5_9STRA</name>
<dbReference type="AlphaFoldDB" id="A0A9K3LWD5"/>
<dbReference type="Pfam" id="PF20710">
    <property type="entry name" value="DUF6824"/>
    <property type="match status" value="1"/>
</dbReference>
<dbReference type="InterPro" id="IPR049227">
    <property type="entry name" value="DUF6824"/>
</dbReference>
<organism evidence="2 3">
    <name type="scientific">Nitzschia inconspicua</name>
    <dbReference type="NCBI Taxonomy" id="303405"/>
    <lineage>
        <taxon>Eukaryota</taxon>
        <taxon>Sar</taxon>
        <taxon>Stramenopiles</taxon>
        <taxon>Ochrophyta</taxon>
        <taxon>Bacillariophyta</taxon>
        <taxon>Bacillariophyceae</taxon>
        <taxon>Bacillariophycidae</taxon>
        <taxon>Bacillariales</taxon>
        <taxon>Bacillariaceae</taxon>
        <taxon>Nitzschia</taxon>
    </lineage>
</organism>
<gene>
    <name evidence="2" type="ORF">IV203_027228</name>
</gene>
<evidence type="ECO:0000313" key="2">
    <source>
        <dbReference type="EMBL" id="KAG7369482.1"/>
    </source>
</evidence>
<evidence type="ECO:0000259" key="1">
    <source>
        <dbReference type="Pfam" id="PF20710"/>
    </source>
</evidence>
<comment type="caution">
    <text evidence="2">The sequence shown here is derived from an EMBL/GenBank/DDBJ whole genome shotgun (WGS) entry which is preliminary data.</text>
</comment>
<dbReference type="Proteomes" id="UP000693970">
    <property type="component" value="Unassembled WGS sequence"/>
</dbReference>
<accession>A0A9K3LWD5</accession>
<feature type="domain" description="DUF6824" evidence="1">
    <location>
        <begin position="11"/>
        <end position="130"/>
    </location>
</feature>
<keyword evidence="3" id="KW-1185">Reference proteome</keyword>
<evidence type="ECO:0000313" key="3">
    <source>
        <dbReference type="Proteomes" id="UP000693970"/>
    </source>
</evidence>
<dbReference type="EMBL" id="JAGRRH010000005">
    <property type="protein sequence ID" value="KAG7369482.1"/>
    <property type="molecule type" value="Genomic_DNA"/>
</dbReference>
<proteinExistence type="predicted"/>
<reference evidence="2" key="2">
    <citation type="submission" date="2021-04" db="EMBL/GenBank/DDBJ databases">
        <authorList>
            <person name="Podell S."/>
        </authorList>
    </citation>
    <scope>NUCLEOTIDE SEQUENCE</scope>
    <source>
        <strain evidence="2">Hildebrandi</strain>
    </source>
</reference>
<sequence>MILKQGLSLDDVVLGRGTGSNDHEGNVRFRAIVKQVLRQSSAPPAINCTLNPSNKAACTKSSMAATVLSIVHERGGQFIRKASKVEILAYLGEKANSAVSNADEKMVSSSNWYVIVPRQVALEKAKQSFRHQKRILHSEQERSVVVAKELVSSRNYLAQLQSSFSAGTSTARSSDVSTESSVWNDSCRATLDASPVLQMIQIQAAAAAAAESPQQFHSKLSSQHLMKHTGCDLFSRLTNPSFFSLSSRTTNDSLAMLSSLLSGFASSSSSSSPPSLPPISACSTPIVLGLPSPLVECSTTPCRILPVGCPAASCWQQGVTSAATLPCDSLLRVLRRQQPQEQSQQEQEQAALSILLLAGVQISVGQVNIYECARDTVSREKGQRRARALDSK</sequence>